<evidence type="ECO:0000313" key="4">
    <source>
        <dbReference type="EMBL" id="SVC29093.1"/>
    </source>
</evidence>
<dbReference type="InterPro" id="IPR019818">
    <property type="entry name" value="IsoCit/isopropylmalate_DH_CS"/>
</dbReference>
<feature type="non-terminal residue" evidence="4">
    <location>
        <position position="346"/>
    </location>
</feature>
<dbReference type="SMART" id="SM01329">
    <property type="entry name" value="Iso_dh"/>
    <property type="match status" value="1"/>
</dbReference>
<dbReference type="SUPFAM" id="SSF53659">
    <property type="entry name" value="Isocitrate/Isopropylmalate dehydrogenase-like"/>
    <property type="match status" value="1"/>
</dbReference>
<dbReference type="PANTHER" id="PTHR11835:SF34">
    <property type="entry name" value="ISOCITRATE DEHYDROGENASE [NAD] SUBUNIT ALPHA, MITOCHONDRIAL"/>
    <property type="match status" value="1"/>
</dbReference>
<dbReference type="Gene3D" id="3.40.718.10">
    <property type="entry name" value="Isopropylmalate Dehydrogenase"/>
    <property type="match status" value="1"/>
</dbReference>
<dbReference type="PANTHER" id="PTHR11835">
    <property type="entry name" value="DECARBOXYLATING DEHYDROGENASES-ISOCITRATE, ISOPROPYLMALATE, TARTRATE"/>
    <property type="match status" value="1"/>
</dbReference>
<dbReference type="GO" id="GO:0000287">
    <property type="term" value="F:magnesium ion binding"/>
    <property type="evidence" value="ECO:0007669"/>
    <property type="project" value="InterPro"/>
</dbReference>
<evidence type="ECO:0000256" key="2">
    <source>
        <dbReference type="ARBA" id="ARBA00023002"/>
    </source>
</evidence>
<dbReference type="GO" id="GO:0006099">
    <property type="term" value="P:tricarboxylic acid cycle"/>
    <property type="evidence" value="ECO:0007669"/>
    <property type="project" value="TreeGrafter"/>
</dbReference>
<protein>
    <recommendedName>
        <fullName evidence="3">Isopropylmalate dehydrogenase-like domain-containing protein</fullName>
    </recommendedName>
</protein>
<proteinExistence type="inferred from homology"/>
<dbReference type="PROSITE" id="PS00470">
    <property type="entry name" value="IDH_IMDH"/>
    <property type="match status" value="1"/>
</dbReference>
<gene>
    <name evidence="4" type="ORF">METZ01_LOCUS281947</name>
</gene>
<organism evidence="4">
    <name type="scientific">marine metagenome</name>
    <dbReference type="NCBI Taxonomy" id="408172"/>
    <lineage>
        <taxon>unclassified sequences</taxon>
        <taxon>metagenomes</taxon>
        <taxon>ecological metagenomes</taxon>
    </lineage>
</organism>
<feature type="domain" description="Isopropylmalate dehydrogenase-like" evidence="3">
    <location>
        <begin position="5"/>
        <end position="344"/>
    </location>
</feature>
<evidence type="ECO:0000256" key="1">
    <source>
        <dbReference type="ARBA" id="ARBA00007769"/>
    </source>
</evidence>
<sequence>MQRKRVTVFNGDDASPEVMIPTVELLQKLELPIDFEFPLIGEAAEKEFGKAFPDETIASIDAADATFFGSTSGQSTAVLFYLRWGKQTYANVRPCQWIPGYKSPMANPQGIDFIIVRENLEDLYLGLEGNIEDLQALNFYSKHARSSLSDLGAGRYAIKAITESGSERIIRYAFELASKRAGIKKVTLTSKYNMLSQVDGLFRDIGLQMSSSYPDIEFETFIIDDFLCRMISNPQALDVVVMPNLYGDIMSDGAAGLIGGLGLAPSGCYGDDYAYFESAHGTAPDIAGLNIINPTATILSAAMMLEYLGFNQHSKTLQQAVTQVYAQGKFIPVDQSGDASTTSFCS</sequence>
<accession>A0A382KZZ8</accession>
<name>A0A382KZZ8_9ZZZZ</name>
<dbReference type="GO" id="GO:0051287">
    <property type="term" value="F:NAD binding"/>
    <property type="evidence" value="ECO:0007669"/>
    <property type="project" value="InterPro"/>
</dbReference>
<comment type="similarity">
    <text evidence="1">Belongs to the isocitrate and isopropylmalate dehydrogenases family.</text>
</comment>
<dbReference type="EMBL" id="UINC01083414">
    <property type="protein sequence ID" value="SVC29093.1"/>
    <property type="molecule type" value="Genomic_DNA"/>
</dbReference>
<dbReference type="Pfam" id="PF00180">
    <property type="entry name" value="Iso_dh"/>
    <property type="match status" value="1"/>
</dbReference>
<keyword evidence="2" id="KW-0560">Oxidoreductase</keyword>
<dbReference type="GO" id="GO:0006102">
    <property type="term" value="P:isocitrate metabolic process"/>
    <property type="evidence" value="ECO:0007669"/>
    <property type="project" value="TreeGrafter"/>
</dbReference>
<evidence type="ECO:0000259" key="3">
    <source>
        <dbReference type="SMART" id="SM01329"/>
    </source>
</evidence>
<dbReference type="InterPro" id="IPR024084">
    <property type="entry name" value="IsoPropMal-DH-like_dom"/>
</dbReference>
<dbReference type="GO" id="GO:0004449">
    <property type="term" value="F:isocitrate dehydrogenase (NAD+) activity"/>
    <property type="evidence" value="ECO:0007669"/>
    <property type="project" value="TreeGrafter"/>
</dbReference>
<reference evidence="4" key="1">
    <citation type="submission" date="2018-05" db="EMBL/GenBank/DDBJ databases">
        <authorList>
            <person name="Lanie J.A."/>
            <person name="Ng W.-L."/>
            <person name="Kazmierczak K.M."/>
            <person name="Andrzejewski T.M."/>
            <person name="Davidsen T.M."/>
            <person name="Wayne K.J."/>
            <person name="Tettelin H."/>
            <person name="Glass J.I."/>
            <person name="Rusch D."/>
            <person name="Podicherti R."/>
            <person name="Tsui H.-C.T."/>
            <person name="Winkler M.E."/>
        </authorList>
    </citation>
    <scope>NUCLEOTIDE SEQUENCE</scope>
</reference>
<dbReference type="AlphaFoldDB" id="A0A382KZZ8"/>